<keyword evidence="2" id="KW-1185">Reference proteome</keyword>
<sequence length="60" mass="6803">MVNKITDAHIQHFLERLAEDNSVILNEFTFTQQGQPLSDQQAISFLAFIKQECGKGNLHS</sequence>
<dbReference type="EMBL" id="JBHSMJ010000009">
    <property type="protein sequence ID" value="MFC5447868.1"/>
    <property type="molecule type" value="Genomic_DNA"/>
</dbReference>
<accession>A0ABW0K3K2</accession>
<evidence type="ECO:0000313" key="2">
    <source>
        <dbReference type="Proteomes" id="UP001596044"/>
    </source>
</evidence>
<reference evidence="2" key="1">
    <citation type="journal article" date="2019" name="Int. J. Syst. Evol. Microbiol.">
        <title>The Global Catalogue of Microorganisms (GCM) 10K type strain sequencing project: providing services to taxonomists for standard genome sequencing and annotation.</title>
        <authorList>
            <consortium name="The Broad Institute Genomics Platform"/>
            <consortium name="The Broad Institute Genome Sequencing Center for Infectious Disease"/>
            <person name="Wu L."/>
            <person name="Ma J."/>
        </authorList>
    </citation>
    <scope>NUCLEOTIDE SEQUENCE [LARGE SCALE GENOMIC DNA]</scope>
    <source>
        <strain evidence="2">KACC 11904</strain>
    </source>
</reference>
<dbReference type="Proteomes" id="UP001596044">
    <property type="component" value="Unassembled WGS sequence"/>
</dbReference>
<evidence type="ECO:0000313" key="1">
    <source>
        <dbReference type="EMBL" id="MFC5447868.1"/>
    </source>
</evidence>
<protein>
    <submittedName>
        <fullName evidence="1">Uncharacterized protein</fullName>
    </submittedName>
</protein>
<organism evidence="1 2">
    <name type="scientific">Paenibacillus aestuarii</name>
    <dbReference type="NCBI Taxonomy" id="516965"/>
    <lineage>
        <taxon>Bacteria</taxon>
        <taxon>Bacillati</taxon>
        <taxon>Bacillota</taxon>
        <taxon>Bacilli</taxon>
        <taxon>Bacillales</taxon>
        <taxon>Paenibacillaceae</taxon>
        <taxon>Paenibacillus</taxon>
    </lineage>
</organism>
<dbReference type="RefSeq" id="WP_270885897.1">
    <property type="nucleotide sequence ID" value="NZ_JAQFVF010000092.1"/>
</dbReference>
<comment type="caution">
    <text evidence="1">The sequence shown here is derived from an EMBL/GenBank/DDBJ whole genome shotgun (WGS) entry which is preliminary data.</text>
</comment>
<name>A0ABW0K3K2_9BACL</name>
<gene>
    <name evidence="1" type="ORF">ACFPOG_06335</name>
</gene>
<proteinExistence type="predicted"/>